<evidence type="ECO:0000313" key="7">
    <source>
        <dbReference type="EMBL" id="CAF1173745.1"/>
    </source>
</evidence>
<gene>
    <name evidence="7" type="ORF">EDS130_LOCUS23839</name>
</gene>
<dbReference type="InterPro" id="IPR007248">
    <property type="entry name" value="Mpv17_PMP22"/>
</dbReference>
<evidence type="ECO:0000256" key="1">
    <source>
        <dbReference type="ARBA" id="ARBA00004141"/>
    </source>
</evidence>
<evidence type="ECO:0000256" key="2">
    <source>
        <dbReference type="ARBA" id="ARBA00006824"/>
    </source>
</evidence>
<accession>A0A814UF60</accession>
<evidence type="ECO:0000256" key="3">
    <source>
        <dbReference type="ARBA" id="ARBA00022692"/>
    </source>
</evidence>
<dbReference type="AlphaFoldDB" id="A0A814UF60"/>
<evidence type="ECO:0000256" key="6">
    <source>
        <dbReference type="RuleBase" id="RU363053"/>
    </source>
</evidence>
<reference evidence="7" key="1">
    <citation type="submission" date="2021-02" db="EMBL/GenBank/DDBJ databases">
        <authorList>
            <person name="Nowell W R."/>
        </authorList>
    </citation>
    <scope>NUCLEOTIDE SEQUENCE</scope>
</reference>
<keyword evidence="4 6" id="KW-1133">Transmembrane helix</keyword>
<feature type="transmembrane region" description="Helical" evidence="6">
    <location>
        <begin position="144"/>
        <end position="165"/>
    </location>
</feature>
<name>A0A814UF60_ADIRI</name>
<evidence type="ECO:0000256" key="5">
    <source>
        <dbReference type="ARBA" id="ARBA00023136"/>
    </source>
</evidence>
<comment type="subcellular location">
    <subcellularLocation>
        <location evidence="1">Membrane</location>
        <topology evidence="1">Multi-pass membrane protein</topology>
    </subcellularLocation>
</comment>
<dbReference type="Proteomes" id="UP000663852">
    <property type="component" value="Unassembled WGS sequence"/>
</dbReference>
<dbReference type="GO" id="GO:0005737">
    <property type="term" value="C:cytoplasm"/>
    <property type="evidence" value="ECO:0007669"/>
    <property type="project" value="TreeGrafter"/>
</dbReference>
<feature type="transmembrane region" description="Helical" evidence="6">
    <location>
        <begin position="185"/>
        <end position="203"/>
    </location>
</feature>
<dbReference type="Pfam" id="PF04117">
    <property type="entry name" value="Mpv17_PMP22"/>
    <property type="match status" value="1"/>
</dbReference>
<dbReference type="OrthoDB" id="10267969at2759"/>
<keyword evidence="5 6" id="KW-0472">Membrane</keyword>
<comment type="caution">
    <text evidence="7">The sequence shown here is derived from an EMBL/GenBank/DDBJ whole genome shotgun (WGS) entry which is preliminary data.</text>
</comment>
<evidence type="ECO:0000313" key="8">
    <source>
        <dbReference type="Proteomes" id="UP000663852"/>
    </source>
</evidence>
<dbReference type="PANTHER" id="PTHR11266">
    <property type="entry name" value="PEROXISOMAL MEMBRANE PROTEIN 2, PXMP2 MPV17"/>
    <property type="match status" value="1"/>
</dbReference>
<dbReference type="GO" id="GO:0016020">
    <property type="term" value="C:membrane"/>
    <property type="evidence" value="ECO:0007669"/>
    <property type="project" value="UniProtKB-SubCell"/>
</dbReference>
<protein>
    <submittedName>
        <fullName evidence="7">Uncharacterized protein</fullName>
    </submittedName>
</protein>
<dbReference type="EMBL" id="CAJNOJ010000132">
    <property type="protein sequence ID" value="CAF1173745.1"/>
    <property type="molecule type" value="Genomic_DNA"/>
</dbReference>
<evidence type="ECO:0000256" key="4">
    <source>
        <dbReference type="ARBA" id="ARBA00022989"/>
    </source>
</evidence>
<comment type="similarity">
    <text evidence="2 6">Belongs to the peroxisomal membrane protein PXMP2/4 family.</text>
</comment>
<organism evidence="7 8">
    <name type="scientific">Adineta ricciae</name>
    <name type="common">Rotifer</name>
    <dbReference type="NCBI Taxonomy" id="249248"/>
    <lineage>
        <taxon>Eukaryota</taxon>
        <taxon>Metazoa</taxon>
        <taxon>Spiralia</taxon>
        <taxon>Gnathifera</taxon>
        <taxon>Rotifera</taxon>
        <taxon>Eurotatoria</taxon>
        <taxon>Bdelloidea</taxon>
        <taxon>Adinetida</taxon>
        <taxon>Adinetidae</taxon>
        <taxon>Adineta</taxon>
    </lineage>
</organism>
<proteinExistence type="inferred from homology"/>
<keyword evidence="3 6" id="KW-0812">Transmembrane</keyword>
<sequence length="274" mass="30446">MRRRREQKARKEKNISCRLPIDSAKRISGFIMTFYGTNITKFATQTLQGWRSLIKPYVITTIAIGSSVTTGDLICQYLESHKKGPDGKRLVPPSSSTFSWWNRERSRVMGTTAVLVSTPWSFTLARIVERLFPGKQGIQIVKKILTNSLLAPINISLVFTSIILLQGHTLKVAKTKIKNDMPKTFAIGSCYWPFVSFINFRFIPLDYRPIVGSLAGALWNIYVSSAANNPKLNPDGSIQVSAGTAPTLLAETSGTAVPAIHEAWKTVENNKKNT</sequence>